<sequence>MSIGAWMWAAVMAALAIVYLRGMRSDGLTGNKMLKIALVWVAIILGAYVIVSWLTGMS</sequence>
<evidence type="ECO:0000313" key="2">
    <source>
        <dbReference type="EMBL" id="MXO50505.1"/>
    </source>
</evidence>
<evidence type="ECO:0000313" key="3">
    <source>
        <dbReference type="Proteomes" id="UP000444185"/>
    </source>
</evidence>
<keyword evidence="1" id="KW-0472">Membrane</keyword>
<accession>A0A844XWV4</accession>
<dbReference type="Proteomes" id="UP000444185">
    <property type="component" value="Unassembled WGS sequence"/>
</dbReference>
<dbReference type="EMBL" id="WTYF01000004">
    <property type="protein sequence ID" value="MXO50505.1"/>
    <property type="molecule type" value="Genomic_DNA"/>
</dbReference>
<evidence type="ECO:0000256" key="1">
    <source>
        <dbReference type="SAM" id="Phobius"/>
    </source>
</evidence>
<keyword evidence="1" id="KW-1133">Transmembrane helix</keyword>
<keyword evidence="1" id="KW-0812">Transmembrane</keyword>
<dbReference type="RefSeq" id="WP_160607099.1">
    <property type="nucleotide sequence ID" value="NZ_WTYF01000004.1"/>
</dbReference>
<name>A0A844XWV4_9SPHN</name>
<dbReference type="AlphaFoldDB" id="A0A844XWV4"/>
<feature type="transmembrane region" description="Helical" evidence="1">
    <location>
        <begin position="34"/>
        <end position="55"/>
    </location>
</feature>
<feature type="transmembrane region" description="Helical" evidence="1">
    <location>
        <begin position="6"/>
        <end position="22"/>
    </location>
</feature>
<proteinExistence type="predicted"/>
<keyword evidence="3" id="KW-1185">Reference proteome</keyword>
<reference evidence="2 3" key="1">
    <citation type="submission" date="2019-12" db="EMBL/GenBank/DDBJ databases">
        <title>Genomic-based taxomic classification of the family Erythrobacteraceae.</title>
        <authorList>
            <person name="Xu L."/>
        </authorList>
    </citation>
    <scope>NUCLEOTIDE SEQUENCE [LARGE SCALE GENOMIC DNA]</scope>
    <source>
        <strain evidence="2 3">DSM 16225</strain>
    </source>
</reference>
<gene>
    <name evidence="2" type="ORF">GRI42_04205</name>
</gene>
<organism evidence="2 3">
    <name type="scientific">Qipengyuania gaetbuli</name>
    <dbReference type="NCBI Taxonomy" id="266952"/>
    <lineage>
        <taxon>Bacteria</taxon>
        <taxon>Pseudomonadati</taxon>
        <taxon>Pseudomonadota</taxon>
        <taxon>Alphaproteobacteria</taxon>
        <taxon>Sphingomonadales</taxon>
        <taxon>Erythrobacteraceae</taxon>
        <taxon>Qipengyuania</taxon>
    </lineage>
</organism>
<protein>
    <submittedName>
        <fullName evidence="2">Uncharacterized protein</fullName>
    </submittedName>
</protein>
<dbReference type="OrthoDB" id="7392065at2"/>
<comment type="caution">
    <text evidence="2">The sequence shown here is derived from an EMBL/GenBank/DDBJ whole genome shotgun (WGS) entry which is preliminary data.</text>
</comment>